<dbReference type="Proteomes" id="UP000632063">
    <property type="component" value="Unassembled WGS sequence"/>
</dbReference>
<sequence length="328" mass="33797">MTNYPILSRRALLALGTGAAMMAAVPAFANGWPDGAVQLVVPARSGGGTDAAARIIAAALQKKLGQPFVVVNNPGGGGVVAAETVRTAAPDGQTLLFFHSGILAMHHTGALEANPLKDFTTAAALAVGSTYALAVAADSPWKNVADLVAAAKEKPNSISLGIQTGGTTHFMAGLLMMDSGAEFRVVDAGGDADKLVQLQGHQIDAALINTAGTLQYVQSGALRILGTIGGEPARDPSTPDVPSIAEHGYENVLYGLDFLIMGPVGMDADKTQAIYDAFASIMAEPDIKTQLETMHMPLSIVPADQTRSRLEAADTRVATTAKLLGLTN</sequence>
<proteinExistence type="inferred from homology"/>
<dbReference type="InterPro" id="IPR005064">
    <property type="entry name" value="BUG"/>
</dbReference>
<evidence type="ECO:0000256" key="1">
    <source>
        <dbReference type="ARBA" id="ARBA00006987"/>
    </source>
</evidence>
<dbReference type="PANTHER" id="PTHR42928">
    <property type="entry name" value="TRICARBOXYLATE-BINDING PROTEIN"/>
    <property type="match status" value="1"/>
</dbReference>
<evidence type="ECO:0000256" key="2">
    <source>
        <dbReference type="SAM" id="SignalP"/>
    </source>
</evidence>
<gene>
    <name evidence="3" type="ORF">IG616_14010</name>
</gene>
<dbReference type="EMBL" id="JACYXI010000008">
    <property type="protein sequence ID" value="MBD8892656.1"/>
    <property type="molecule type" value="Genomic_DNA"/>
</dbReference>
<dbReference type="Gene3D" id="3.40.190.10">
    <property type="entry name" value="Periplasmic binding protein-like II"/>
    <property type="match status" value="1"/>
</dbReference>
<dbReference type="CDD" id="cd07012">
    <property type="entry name" value="PBP2_Bug_TTT"/>
    <property type="match status" value="1"/>
</dbReference>
<comment type="caution">
    <text evidence="3">The sequence shown here is derived from an EMBL/GenBank/DDBJ whole genome shotgun (WGS) entry which is preliminary data.</text>
</comment>
<dbReference type="PROSITE" id="PS51318">
    <property type="entry name" value="TAT"/>
    <property type="match status" value="1"/>
</dbReference>
<dbReference type="Pfam" id="PF03401">
    <property type="entry name" value="TctC"/>
    <property type="match status" value="1"/>
</dbReference>
<protein>
    <submittedName>
        <fullName evidence="3">Tripartite tricarboxylate transporter substrate binding protein</fullName>
    </submittedName>
</protein>
<feature type="chain" id="PRO_5047130987" evidence="2">
    <location>
        <begin position="30"/>
        <end position="328"/>
    </location>
</feature>
<dbReference type="RefSeq" id="WP_192148781.1">
    <property type="nucleotide sequence ID" value="NZ_JACYXI010000008.1"/>
</dbReference>
<dbReference type="InterPro" id="IPR042100">
    <property type="entry name" value="Bug_dom1"/>
</dbReference>
<accession>A0ABR9CP81</accession>
<name>A0ABR9CP81_9HYPH</name>
<dbReference type="PIRSF" id="PIRSF017082">
    <property type="entry name" value="YflP"/>
    <property type="match status" value="1"/>
</dbReference>
<feature type="signal peptide" evidence="2">
    <location>
        <begin position="1"/>
        <end position="29"/>
    </location>
</feature>
<comment type="similarity">
    <text evidence="1">Belongs to the UPF0065 (bug) family.</text>
</comment>
<evidence type="ECO:0000313" key="4">
    <source>
        <dbReference type="Proteomes" id="UP000632063"/>
    </source>
</evidence>
<dbReference type="InterPro" id="IPR006311">
    <property type="entry name" value="TAT_signal"/>
</dbReference>
<organism evidence="3 4">
    <name type="scientific">Roseibium litorale</name>
    <dbReference type="NCBI Taxonomy" id="2803841"/>
    <lineage>
        <taxon>Bacteria</taxon>
        <taxon>Pseudomonadati</taxon>
        <taxon>Pseudomonadota</taxon>
        <taxon>Alphaproteobacteria</taxon>
        <taxon>Hyphomicrobiales</taxon>
        <taxon>Stappiaceae</taxon>
        <taxon>Roseibium</taxon>
    </lineage>
</organism>
<dbReference type="SUPFAM" id="SSF53850">
    <property type="entry name" value="Periplasmic binding protein-like II"/>
    <property type="match status" value="1"/>
</dbReference>
<keyword evidence="2" id="KW-0732">Signal</keyword>
<dbReference type="PANTHER" id="PTHR42928:SF5">
    <property type="entry name" value="BLR1237 PROTEIN"/>
    <property type="match status" value="1"/>
</dbReference>
<reference evidence="4" key="1">
    <citation type="submission" date="2020-09" db="EMBL/GenBank/DDBJ databases">
        <title>The genome sequence of strain Labrenzia suaedae 4C16A.</title>
        <authorList>
            <person name="Liu Y."/>
        </authorList>
    </citation>
    <scope>NUCLEOTIDE SEQUENCE [LARGE SCALE GENOMIC DNA]</scope>
    <source>
        <strain evidence="4">4C16A</strain>
    </source>
</reference>
<keyword evidence="4" id="KW-1185">Reference proteome</keyword>
<dbReference type="Gene3D" id="3.40.190.150">
    <property type="entry name" value="Bordetella uptake gene, domain 1"/>
    <property type="match status" value="1"/>
</dbReference>
<evidence type="ECO:0000313" key="3">
    <source>
        <dbReference type="EMBL" id="MBD8892656.1"/>
    </source>
</evidence>
<reference evidence="3 4" key="2">
    <citation type="journal article" date="2021" name="Int. J. Syst. Evol. Microbiol.">
        <title>Roseibium litorale sp. nov., isolated from a tidal flat sediment and proposal for the reclassification of Labrenzia polysiphoniae as Roseibium polysiphoniae comb. nov.</title>
        <authorList>
            <person name="Liu Y."/>
            <person name="Pei T."/>
            <person name="Du J."/>
            <person name="Chao M."/>
            <person name="Deng M.R."/>
            <person name="Zhu H."/>
        </authorList>
    </citation>
    <scope>NUCLEOTIDE SEQUENCE [LARGE SCALE GENOMIC DNA]</scope>
    <source>
        <strain evidence="3 4">4C16A</strain>
    </source>
</reference>